<proteinExistence type="predicted"/>
<gene>
    <name evidence="1" type="ORF">K6M89_01290</name>
</gene>
<dbReference type="Gene3D" id="3.90.70.190">
    <property type="entry name" value="Domain of unknown function (DUF5086)"/>
    <property type="match status" value="1"/>
</dbReference>
<evidence type="ECO:0000313" key="2">
    <source>
        <dbReference type="Proteomes" id="UP000733858"/>
    </source>
</evidence>
<dbReference type="EMBL" id="JAILYJ010000001">
    <property type="protein sequence ID" value="MBY4627944.1"/>
    <property type="molecule type" value="Genomic_DNA"/>
</dbReference>
<comment type="caution">
    <text evidence="1">The sequence shown here is derived from an EMBL/GenBank/DDBJ whole genome shotgun (WGS) entry which is preliminary data.</text>
</comment>
<keyword evidence="2" id="KW-1185">Reference proteome</keyword>
<dbReference type="InterPro" id="IPR031561">
    <property type="entry name" value="DUF5086"/>
</dbReference>
<dbReference type="RefSeq" id="WP_222138145.1">
    <property type="nucleotide sequence ID" value="NZ_JAILYJ010000001.1"/>
</dbReference>
<dbReference type="Proteomes" id="UP000733858">
    <property type="component" value="Unassembled WGS sequence"/>
</dbReference>
<reference evidence="1 2" key="1">
    <citation type="submission" date="2021-08" db="EMBL/GenBank/DDBJ databases">
        <title>Rhizobium croatiense sp. nov. and Rhizobium redzepovicii sp. nov., two new species isolated from nodules of Phaseolus vulgaris in Croatia.</title>
        <authorList>
            <person name="Rajnovic I."/>
            <person name="Ramirez-Bahena M.H."/>
            <person name="Kajic S."/>
            <person name="Igual M.J."/>
            <person name="Peix A."/>
            <person name="Velazquez E."/>
            <person name="Sikora S."/>
        </authorList>
    </citation>
    <scope>NUCLEOTIDE SEQUENCE [LARGE SCALE GENOMIC DNA]</scope>
    <source>
        <strain evidence="1 2">13T</strain>
    </source>
</reference>
<accession>A0ABS7LTS1</accession>
<protein>
    <submittedName>
        <fullName evidence="1">DUF5086 domain-containing protein</fullName>
    </submittedName>
</protein>
<evidence type="ECO:0000313" key="1">
    <source>
        <dbReference type="EMBL" id="MBY4627944.1"/>
    </source>
</evidence>
<organism evidence="1 2">
    <name type="scientific">Rhizobium croatiense</name>
    <dbReference type="NCBI Taxonomy" id="2867516"/>
    <lineage>
        <taxon>Bacteria</taxon>
        <taxon>Pseudomonadati</taxon>
        <taxon>Pseudomonadota</taxon>
        <taxon>Alphaproteobacteria</taxon>
        <taxon>Hyphomicrobiales</taxon>
        <taxon>Rhizobiaceae</taxon>
        <taxon>Rhizobium/Agrobacterium group</taxon>
        <taxon>Rhizobium</taxon>
    </lineage>
</organism>
<dbReference type="InterPro" id="IPR044935">
    <property type="entry name" value="DUF5086_sf"/>
</dbReference>
<sequence>MHAKRESLTVVFSVAAILSQTILARAEPVERPTISAIILSVSLRTVHWATVHKAPDPGEDDPHYHVGVIEKERRTPPWQFKRLATHVVVTADAMNRSRSRQKARTYFYKDIEFRIAYQNWRAQPLPQREAGVCRTTILECVGLAGKPD</sequence>
<dbReference type="Pfam" id="PF16985">
    <property type="entry name" value="DUF5086"/>
    <property type="match status" value="1"/>
</dbReference>
<name>A0ABS7LTS1_9HYPH</name>